<keyword evidence="3" id="KW-1185">Reference proteome</keyword>
<dbReference type="PANTHER" id="PTHR30390:SF8">
    <property type="entry name" value="SUGAR ISOMERASE (SIS)"/>
    <property type="match status" value="1"/>
</dbReference>
<dbReference type="PROSITE" id="PS51464">
    <property type="entry name" value="SIS"/>
    <property type="match status" value="1"/>
</dbReference>
<dbReference type="AlphaFoldDB" id="A0A161K316"/>
<dbReference type="CDD" id="cd05006">
    <property type="entry name" value="SIS_GmhA"/>
    <property type="match status" value="1"/>
</dbReference>
<dbReference type="RefSeq" id="WP_095042896.1">
    <property type="nucleotide sequence ID" value="NZ_LN890655.1"/>
</dbReference>
<dbReference type="GO" id="GO:1901135">
    <property type="term" value="P:carbohydrate derivative metabolic process"/>
    <property type="evidence" value="ECO:0007669"/>
    <property type="project" value="InterPro"/>
</dbReference>
<sequence length="194" mass="21230">MLQVIDFDKTASVEWYFDEMKAVFDRIDRAPIHAAIDALHAARMDGKQIFIMGNGGSASTASHMVCDLAKNTRHADWPHYKVIGLADNMAIFSAYGNDDGYDNVFRLQLANLLNPGDVVVAISTSGNSPNVLRAVELANERGATVIGMTGFGAGKLGPLVDIHLHVPSDCIEQVEDIHLMLEHLITKALREMTR</sequence>
<feature type="domain" description="SIS" evidence="1">
    <location>
        <begin position="35"/>
        <end position="194"/>
    </location>
</feature>
<organism evidence="2 3">
    <name type="scientific">Candidatus Promineifilum breve</name>
    <dbReference type="NCBI Taxonomy" id="1806508"/>
    <lineage>
        <taxon>Bacteria</taxon>
        <taxon>Bacillati</taxon>
        <taxon>Chloroflexota</taxon>
        <taxon>Ardenticatenia</taxon>
        <taxon>Candidatus Promineifilales</taxon>
        <taxon>Candidatus Promineifilaceae</taxon>
        <taxon>Candidatus Promineifilum</taxon>
    </lineage>
</organism>
<dbReference type="InterPro" id="IPR046348">
    <property type="entry name" value="SIS_dom_sf"/>
</dbReference>
<dbReference type="InterPro" id="IPR035461">
    <property type="entry name" value="GmhA/DiaA"/>
</dbReference>
<reference evidence="2" key="1">
    <citation type="submission" date="2016-01" db="EMBL/GenBank/DDBJ databases">
        <authorList>
            <person name="Mcilroy J.S."/>
            <person name="Karst M S."/>
            <person name="Albertsen M."/>
        </authorList>
    </citation>
    <scope>NUCLEOTIDE SEQUENCE</scope>
    <source>
        <strain evidence="2">Cfx-K</strain>
    </source>
</reference>
<dbReference type="KEGG" id="pbf:CFX0092_A1519"/>
<dbReference type="EMBL" id="LN890655">
    <property type="protein sequence ID" value="CUS03397.2"/>
    <property type="molecule type" value="Genomic_DNA"/>
</dbReference>
<gene>
    <name evidence="2" type="ORF">CFX0092_A1519</name>
</gene>
<evidence type="ECO:0000313" key="2">
    <source>
        <dbReference type="EMBL" id="CUS03397.2"/>
    </source>
</evidence>
<proteinExistence type="predicted"/>
<protein>
    <recommendedName>
        <fullName evidence="1">SIS domain-containing protein</fullName>
    </recommendedName>
</protein>
<dbReference type="PANTHER" id="PTHR30390">
    <property type="entry name" value="SEDOHEPTULOSE 7-PHOSPHATE ISOMERASE / DNAA INITIATOR-ASSOCIATING FACTOR FOR REPLICATION INITIATION"/>
    <property type="match status" value="1"/>
</dbReference>
<dbReference type="SUPFAM" id="SSF53697">
    <property type="entry name" value="SIS domain"/>
    <property type="match status" value="1"/>
</dbReference>
<evidence type="ECO:0000259" key="1">
    <source>
        <dbReference type="PROSITE" id="PS51464"/>
    </source>
</evidence>
<dbReference type="InterPro" id="IPR050099">
    <property type="entry name" value="SIS_GmhA/DiaA_subfam"/>
</dbReference>
<dbReference type="Proteomes" id="UP000215027">
    <property type="component" value="Chromosome I"/>
</dbReference>
<evidence type="ECO:0000313" key="3">
    <source>
        <dbReference type="Proteomes" id="UP000215027"/>
    </source>
</evidence>
<dbReference type="Gene3D" id="3.40.50.10490">
    <property type="entry name" value="Glucose-6-phosphate isomerase like protein, domain 1"/>
    <property type="match status" value="1"/>
</dbReference>
<dbReference type="InterPro" id="IPR001347">
    <property type="entry name" value="SIS_dom"/>
</dbReference>
<dbReference type="GO" id="GO:0097367">
    <property type="term" value="F:carbohydrate derivative binding"/>
    <property type="evidence" value="ECO:0007669"/>
    <property type="project" value="InterPro"/>
</dbReference>
<name>A0A161K316_9CHLR</name>
<dbReference type="Pfam" id="PF13580">
    <property type="entry name" value="SIS_2"/>
    <property type="match status" value="1"/>
</dbReference>
<dbReference type="OrthoDB" id="9781311at2"/>
<accession>A0A161K316</accession>